<keyword evidence="2" id="KW-1185">Reference proteome</keyword>
<dbReference type="EMBL" id="JAQQWE010000001">
    <property type="protein sequence ID" value="KAK7967892.1"/>
    <property type="molecule type" value="Genomic_DNA"/>
</dbReference>
<evidence type="ECO:0000313" key="1">
    <source>
        <dbReference type="EMBL" id="KAK7967892.1"/>
    </source>
</evidence>
<comment type="caution">
    <text evidence="1">The sequence shown here is derived from an EMBL/GenBank/DDBJ whole genome shotgun (WGS) entry which is preliminary data.</text>
</comment>
<gene>
    <name evidence="1" type="ORF">PG986_002169</name>
</gene>
<evidence type="ECO:0008006" key="3">
    <source>
        <dbReference type="Google" id="ProtNLM"/>
    </source>
</evidence>
<dbReference type="InterPro" id="IPR027417">
    <property type="entry name" value="P-loop_NTPase"/>
</dbReference>
<name>A0ABR1QZL3_9PEZI</name>
<protein>
    <recommendedName>
        <fullName evidence="3">Sulfotransferase</fullName>
    </recommendedName>
</protein>
<sequence>MPPSQILLFDQPRSAAQLLRRILSKQSNLQILGNTFGPAQVEWLMGETWAEGMSNDARSAFDTAIEKGVSTWRLALQDCRDKRNPDPGRPPLRPGTVPVLAIRDPRLAVPSAYRVLGALGLPRGSGRPNFLISTSTLWVRGAYEAYRARGGGIEPVVVDADDLMTQSPEFARRLCARLGLDPARACLAWDAPTAEERGGMHPAYYASQRFLVESSGVDASRAGTNRDLEAEMRGWEAEFGEDVGMVREMVDLAMPHYRYFYERRFTV</sequence>
<dbReference type="GeneID" id="92071453"/>
<dbReference type="Proteomes" id="UP001391051">
    <property type="component" value="Unassembled WGS sequence"/>
</dbReference>
<dbReference type="PANTHER" id="PTHR48312:SF1">
    <property type="entry name" value="SULFOTRANSFERASE"/>
    <property type="match status" value="1"/>
</dbReference>
<reference evidence="1 2" key="1">
    <citation type="submission" date="2023-01" db="EMBL/GenBank/DDBJ databases">
        <title>Analysis of 21 Apiospora genomes using comparative genomics revels a genus with tremendous synthesis potential of carbohydrate active enzymes and secondary metabolites.</title>
        <authorList>
            <person name="Sorensen T."/>
        </authorList>
    </citation>
    <scope>NUCLEOTIDE SEQUENCE [LARGE SCALE GENOMIC DNA]</scope>
    <source>
        <strain evidence="1 2">CBS 24483</strain>
    </source>
</reference>
<dbReference type="SUPFAM" id="SSF52540">
    <property type="entry name" value="P-loop containing nucleoside triphosphate hydrolases"/>
    <property type="match status" value="1"/>
</dbReference>
<dbReference type="PANTHER" id="PTHR48312">
    <property type="match status" value="1"/>
</dbReference>
<dbReference type="RefSeq" id="XP_066707284.1">
    <property type="nucleotide sequence ID" value="XM_066838391.1"/>
</dbReference>
<evidence type="ECO:0000313" key="2">
    <source>
        <dbReference type="Proteomes" id="UP001391051"/>
    </source>
</evidence>
<accession>A0ABR1QZL3</accession>
<dbReference type="Gene3D" id="3.40.50.300">
    <property type="entry name" value="P-loop containing nucleotide triphosphate hydrolases"/>
    <property type="match status" value="1"/>
</dbReference>
<proteinExistence type="predicted"/>
<organism evidence="1 2">
    <name type="scientific">Apiospora aurea</name>
    <dbReference type="NCBI Taxonomy" id="335848"/>
    <lineage>
        <taxon>Eukaryota</taxon>
        <taxon>Fungi</taxon>
        <taxon>Dikarya</taxon>
        <taxon>Ascomycota</taxon>
        <taxon>Pezizomycotina</taxon>
        <taxon>Sordariomycetes</taxon>
        <taxon>Xylariomycetidae</taxon>
        <taxon>Amphisphaeriales</taxon>
        <taxon>Apiosporaceae</taxon>
        <taxon>Apiospora</taxon>
    </lineage>
</organism>